<evidence type="ECO:0008006" key="5">
    <source>
        <dbReference type="Google" id="ProtNLM"/>
    </source>
</evidence>
<evidence type="ECO:0000313" key="4">
    <source>
        <dbReference type="Proteomes" id="UP001595530"/>
    </source>
</evidence>
<protein>
    <recommendedName>
        <fullName evidence="5">YXWGXW repeat-containing protein</fullName>
    </recommendedName>
</protein>
<keyword evidence="4" id="KW-1185">Reference proteome</keyword>
<feature type="compositionally biased region" description="Basic and acidic residues" evidence="1">
    <location>
        <begin position="293"/>
        <end position="326"/>
    </location>
</feature>
<dbReference type="RefSeq" id="WP_390331364.1">
    <property type="nucleotide sequence ID" value="NZ_JBHRTP010000023.1"/>
</dbReference>
<reference evidence="4" key="1">
    <citation type="journal article" date="2019" name="Int. J. Syst. Evol. Microbiol.">
        <title>The Global Catalogue of Microorganisms (GCM) 10K type strain sequencing project: providing services to taxonomists for standard genome sequencing and annotation.</title>
        <authorList>
            <consortium name="The Broad Institute Genomics Platform"/>
            <consortium name="The Broad Institute Genome Sequencing Center for Infectious Disease"/>
            <person name="Wu L."/>
            <person name="Ma J."/>
        </authorList>
    </citation>
    <scope>NUCLEOTIDE SEQUENCE [LARGE SCALE GENOMIC DNA]</scope>
    <source>
        <strain evidence="4">KCTC 42986</strain>
    </source>
</reference>
<proteinExistence type="predicted"/>
<feature type="signal peptide" evidence="2">
    <location>
        <begin position="1"/>
        <end position="20"/>
    </location>
</feature>
<feature type="compositionally biased region" description="Low complexity" evidence="1">
    <location>
        <begin position="269"/>
        <end position="284"/>
    </location>
</feature>
<dbReference type="EMBL" id="JBHRTP010000023">
    <property type="protein sequence ID" value="MFC3108024.1"/>
    <property type="molecule type" value="Genomic_DNA"/>
</dbReference>
<evidence type="ECO:0000256" key="1">
    <source>
        <dbReference type="SAM" id="MobiDB-lite"/>
    </source>
</evidence>
<keyword evidence="2" id="KW-0732">Signal</keyword>
<gene>
    <name evidence="3" type="ORF">ACFOFO_08635</name>
</gene>
<dbReference type="Proteomes" id="UP001595530">
    <property type="component" value="Unassembled WGS sequence"/>
</dbReference>
<feature type="chain" id="PRO_5045416204" description="YXWGXW repeat-containing protein" evidence="2">
    <location>
        <begin position="21"/>
        <end position="326"/>
    </location>
</feature>
<organism evidence="3 4">
    <name type="scientific">Undibacterium arcticum</name>
    <dbReference type="NCBI Taxonomy" id="1762892"/>
    <lineage>
        <taxon>Bacteria</taxon>
        <taxon>Pseudomonadati</taxon>
        <taxon>Pseudomonadota</taxon>
        <taxon>Betaproteobacteria</taxon>
        <taxon>Burkholderiales</taxon>
        <taxon>Oxalobacteraceae</taxon>
        <taxon>Undibacterium</taxon>
    </lineage>
</organism>
<evidence type="ECO:0000313" key="3">
    <source>
        <dbReference type="EMBL" id="MFC3108024.1"/>
    </source>
</evidence>
<sequence>MRYGLIVLWMLFGSVTSATAQVSIGIGVPGVSIGINLPVFPELVQVPGYPVYYAPQLPSNFFFYDGMYWVYQRDNWYASSWYNGPWQLVAPEIVPLFVLRIPVRYYRSPPAYFRGWRPDAPPHWGEHWGNEWGQRRSGWDRWNRSSAPAPAPLPVYQRQYSGERYPRVEQQQALRSQNYRYQPRDARVRQHYQEQAVQRAPAPSQRGPQGAPPQERSPRQQDIQRSNPPPLQQGGPAVLRAQRPQNEGEDIQRSAPTQAPPRQRGAVVQDQRQQPQQGAAQREQQTPRSSQENIRDGKGASQEPKRGQGREKDREKGEERGQERNN</sequence>
<evidence type="ECO:0000256" key="2">
    <source>
        <dbReference type="SAM" id="SignalP"/>
    </source>
</evidence>
<name>A0ABV7EZ61_9BURK</name>
<comment type="caution">
    <text evidence="3">The sequence shown here is derived from an EMBL/GenBank/DDBJ whole genome shotgun (WGS) entry which is preliminary data.</text>
</comment>
<feature type="region of interest" description="Disordered" evidence="1">
    <location>
        <begin position="188"/>
        <end position="326"/>
    </location>
</feature>
<accession>A0ABV7EZ61</accession>